<evidence type="ECO:0000313" key="1">
    <source>
        <dbReference type="Proteomes" id="UP001732720"/>
    </source>
</evidence>
<sequence>MSSPLQSLNRSDPGRLATGQTKGLHEAKPSAVRRLSAQKNSPVVCFDSPLETVPTKNPIVYNKRETDPVRPGLTGLLVKNKNLSAKLRDLQSKLLIKETSLQEMKIELESCKENNVQQSLQILSLRDDIKDLQELIGSLMRIKSLKNTNIQCLEKGNWDLTERVIKLENCVRVHLVEREKAERKADILEKKLCTSRFPPYMNMQGQEESLDIFPVKDKGEVFVTTNFESDNIFYSEGQNDGQKFWDKCQQDLIHKEKEASELDRPLYSCSWEAKTTQSQHQDFLDQLATLLSDSIGPIPATEDAVKERIQEIGVNEQSWKSRTEGLQQEIQMLTKRVEQLHHLYEETAEELPQSEENDREQKRLLEYLEGSITTKDFLQGSAHLHRKEENSRTQSSRIDKHNMMSKQLEMLLDIQQNLQTATMPRVEEKIQKLQKQLSDLKLSNKNMKTQLTRINVLKDKTIEKLRQSLTKVETMKEKAVMKTENLKTTLDSSEHKARSDKEKAPHIPDDVPPKLSTTKSTTAEVSGREQELVDFRETILKMLGFNMKTADKEIINQLRLIIQVYEISNKSKISSECKTGQDKQNSAFSLLPRKT</sequence>
<organism evidence="1 2">
    <name type="scientific">Castor canadensis</name>
    <name type="common">American beaver</name>
    <dbReference type="NCBI Taxonomy" id="51338"/>
    <lineage>
        <taxon>Eukaryota</taxon>
        <taxon>Metazoa</taxon>
        <taxon>Chordata</taxon>
        <taxon>Craniata</taxon>
        <taxon>Vertebrata</taxon>
        <taxon>Euteleostomi</taxon>
        <taxon>Mammalia</taxon>
        <taxon>Eutheria</taxon>
        <taxon>Euarchontoglires</taxon>
        <taxon>Glires</taxon>
        <taxon>Rodentia</taxon>
        <taxon>Castorimorpha</taxon>
        <taxon>Castoridae</taxon>
        <taxon>Castor</taxon>
    </lineage>
</organism>
<dbReference type="Proteomes" id="UP001732720">
    <property type="component" value="Chromosome 3"/>
</dbReference>
<reference evidence="2" key="1">
    <citation type="submission" date="2025-08" db="UniProtKB">
        <authorList>
            <consortium name="RefSeq"/>
        </authorList>
    </citation>
    <scope>IDENTIFICATION</scope>
</reference>
<dbReference type="RefSeq" id="XP_073923928.1">
    <property type="nucleotide sequence ID" value="XM_074067827.1"/>
</dbReference>
<name>A0AC58M3E6_CASCN</name>
<protein>
    <submittedName>
        <fullName evidence="2">Uncharacterized protein</fullName>
    </submittedName>
</protein>
<proteinExistence type="predicted"/>
<accession>A0AC58M3E6</accession>
<gene>
    <name evidence="2" type="primary">LOC141421555</name>
</gene>
<keyword evidence="1" id="KW-1185">Reference proteome</keyword>
<evidence type="ECO:0000313" key="2">
    <source>
        <dbReference type="RefSeq" id="XP_073923928.1"/>
    </source>
</evidence>